<feature type="active site" description="Proton acceptor" evidence="4">
    <location>
        <position position="115"/>
    </location>
</feature>
<dbReference type="PANTHER" id="PTHR11085:SF10">
    <property type="entry name" value="NAD-DEPENDENT PROTEIN DEACYLASE SIRTUIN-5, MITOCHONDRIAL-RELATED"/>
    <property type="match status" value="1"/>
</dbReference>
<dbReference type="GO" id="GO:0046872">
    <property type="term" value="F:metal ion binding"/>
    <property type="evidence" value="ECO:0007669"/>
    <property type="project" value="UniProtKB-KW"/>
</dbReference>
<keyword evidence="4" id="KW-0862">Zinc</keyword>
<organism evidence="6 7">
    <name type="scientific">Candidatus Solincola sediminis</name>
    <dbReference type="NCBI Taxonomy" id="1797199"/>
    <lineage>
        <taxon>Bacteria</taxon>
        <taxon>Bacillati</taxon>
        <taxon>Actinomycetota</taxon>
        <taxon>Candidatus Geothermincolia</taxon>
        <taxon>Candidatus Geothermincolales</taxon>
        <taxon>Candidatus Geothermincolaceae</taxon>
        <taxon>Candidatus Solincola</taxon>
    </lineage>
</organism>
<dbReference type="InterPro" id="IPR026590">
    <property type="entry name" value="Ssirtuin_cat_dom"/>
</dbReference>
<reference evidence="6 7" key="1">
    <citation type="journal article" date="2016" name="Nat. Commun.">
        <title>Thousands of microbial genomes shed light on interconnected biogeochemical processes in an aquifer system.</title>
        <authorList>
            <person name="Anantharaman K."/>
            <person name="Brown C.T."/>
            <person name="Hug L.A."/>
            <person name="Sharon I."/>
            <person name="Castelle C.J."/>
            <person name="Probst A.J."/>
            <person name="Thomas B.C."/>
            <person name="Singh A."/>
            <person name="Wilkins M.J."/>
            <person name="Karaoz U."/>
            <person name="Brodie E.L."/>
            <person name="Williams K.H."/>
            <person name="Hubbard S.S."/>
            <person name="Banfield J.F."/>
        </authorList>
    </citation>
    <scope>NUCLEOTIDE SEQUENCE [LARGE SCALE GENOMIC DNA]</scope>
</reference>
<feature type="binding site" evidence="4">
    <location>
        <position position="123"/>
    </location>
    <ligand>
        <name>Zn(2+)</name>
        <dbReference type="ChEBI" id="CHEBI:29105"/>
    </ligand>
</feature>
<keyword evidence="3" id="KW-0520">NAD</keyword>
<dbReference type="Pfam" id="PF02146">
    <property type="entry name" value="SIR2"/>
    <property type="match status" value="1"/>
</dbReference>
<dbReference type="InterPro" id="IPR026591">
    <property type="entry name" value="Sirtuin_cat_small_dom_sf"/>
</dbReference>
<evidence type="ECO:0000313" key="6">
    <source>
        <dbReference type="EMBL" id="OFW57931.1"/>
    </source>
</evidence>
<evidence type="ECO:0000313" key="7">
    <source>
        <dbReference type="Proteomes" id="UP000177876"/>
    </source>
</evidence>
<protein>
    <recommendedName>
        <fullName evidence="1">protein acetyllysine N-acetyltransferase</fullName>
        <ecNumber evidence="1">2.3.1.286</ecNumber>
    </recommendedName>
</protein>
<dbReference type="PANTHER" id="PTHR11085">
    <property type="entry name" value="NAD-DEPENDENT PROTEIN DEACYLASE SIRTUIN-5, MITOCHONDRIAL-RELATED"/>
    <property type="match status" value="1"/>
</dbReference>
<gene>
    <name evidence="6" type="ORF">A2Y75_11830</name>
</gene>
<dbReference type="InterPro" id="IPR003000">
    <property type="entry name" value="Sirtuin"/>
</dbReference>
<evidence type="ECO:0000259" key="5">
    <source>
        <dbReference type="PROSITE" id="PS50305"/>
    </source>
</evidence>
<keyword evidence="4" id="KW-0479">Metal-binding</keyword>
<evidence type="ECO:0000256" key="2">
    <source>
        <dbReference type="ARBA" id="ARBA00022679"/>
    </source>
</evidence>
<dbReference type="InterPro" id="IPR050134">
    <property type="entry name" value="NAD-dep_sirtuin_deacylases"/>
</dbReference>
<dbReference type="AlphaFoldDB" id="A0A1F2WM70"/>
<dbReference type="SUPFAM" id="SSF52467">
    <property type="entry name" value="DHS-like NAD/FAD-binding domain"/>
    <property type="match status" value="1"/>
</dbReference>
<sequence>MIGGAKKIVAFTGAGVSEESGIPTFRDPGGLWERFDPNELGGGDIFSNLFAGAGTPSGSLEFMSEILSVLKEATPNPGHQALADLESMGFSISVITQNIDNLHREGGNSRVIEVHGNIFRLVCLNCGEKQMLAREELFRLGDELVGFLEAGDFESLIKLASRCGCGGICRPDVVGFGEPVQDMPQAIEEAKTCDLLLILGTSGAVYPAAYLPGHAKKAGAKIIEINATQCCFQEMADIRIIAKTGDALPLIVERVRELRRGIQQ</sequence>
<dbReference type="CDD" id="cd01407">
    <property type="entry name" value="SIR2-fam"/>
    <property type="match status" value="1"/>
</dbReference>
<evidence type="ECO:0000256" key="4">
    <source>
        <dbReference type="PROSITE-ProRule" id="PRU00236"/>
    </source>
</evidence>
<name>A0A1F2WM70_9ACTN</name>
<keyword evidence="2" id="KW-0808">Transferase</keyword>
<comment type="caution">
    <text evidence="6">The sequence shown here is derived from an EMBL/GenBank/DDBJ whole genome shotgun (WGS) entry which is preliminary data.</text>
</comment>
<dbReference type="EC" id="2.3.1.286" evidence="1"/>
<dbReference type="EMBL" id="MELK01000029">
    <property type="protein sequence ID" value="OFW57931.1"/>
    <property type="molecule type" value="Genomic_DNA"/>
</dbReference>
<evidence type="ECO:0000256" key="3">
    <source>
        <dbReference type="ARBA" id="ARBA00023027"/>
    </source>
</evidence>
<proteinExistence type="predicted"/>
<accession>A0A1F2WM70</accession>
<feature type="binding site" evidence="4">
    <location>
        <position position="126"/>
    </location>
    <ligand>
        <name>Zn(2+)</name>
        <dbReference type="ChEBI" id="CHEBI:29105"/>
    </ligand>
</feature>
<dbReference type="InterPro" id="IPR029035">
    <property type="entry name" value="DHS-like_NAD/FAD-binding_dom"/>
</dbReference>
<dbReference type="Proteomes" id="UP000177876">
    <property type="component" value="Unassembled WGS sequence"/>
</dbReference>
<feature type="binding site" evidence="4">
    <location>
        <position position="165"/>
    </location>
    <ligand>
        <name>Zn(2+)</name>
        <dbReference type="ChEBI" id="CHEBI:29105"/>
    </ligand>
</feature>
<dbReference type="PROSITE" id="PS50305">
    <property type="entry name" value="SIRTUIN"/>
    <property type="match status" value="1"/>
</dbReference>
<dbReference type="STRING" id="1797197.A2Y75_11830"/>
<feature type="domain" description="Deacetylase sirtuin-type" evidence="5">
    <location>
        <begin position="1"/>
        <end position="261"/>
    </location>
</feature>
<dbReference type="Gene3D" id="3.30.1600.10">
    <property type="entry name" value="SIR2/SIRT2 'Small Domain"/>
    <property type="match status" value="1"/>
</dbReference>
<dbReference type="Gene3D" id="3.40.50.1220">
    <property type="entry name" value="TPP-binding domain"/>
    <property type="match status" value="1"/>
</dbReference>
<evidence type="ECO:0000256" key="1">
    <source>
        <dbReference type="ARBA" id="ARBA00012928"/>
    </source>
</evidence>
<dbReference type="GO" id="GO:0017136">
    <property type="term" value="F:histone deacetylase activity, NAD-dependent"/>
    <property type="evidence" value="ECO:0007669"/>
    <property type="project" value="TreeGrafter"/>
</dbReference>
<feature type="binding site" evidence="4">
    <location>
        <position position="163"/>
    </location>
    <ligand>
        <name>Zn(2+)</name>
        <dbReference type="ChEBI" id="CHEBI:29105"/>
    </ligand>
</feature>
<dbReference type="GO" id="GO:0070403">
    <property type="term" value="F:NAD+ binding"/>
    <property type="evidence" value="ECO:0007669"/>
    <property type="project" value="InterPro"/>
</dbReference>